<reference evidence="1" key="1">
    <citation type="submission" date="2020-10" db="EMBL/GenBank/DDBJ databases">
        <authorList>
            <person name="Castelo-Branco R."/>
            <person name="Eusebio N."/>
            <person name="Adriana R."/>
            <person name="Vieira A."/>
            <person name="Brugerolle De Fraissinette N."/>
            <person name="Rezende De Castro R."/>
            <person name="Schneider M.P."/>
            <person name="Vasconcelos V."/>
            <person name="Leao P.N."/>
        </authorList>
    </citation>
    <scope>NUCLEOTIDE SEQUENCE</scope>
    <source>
        <strain evidence="1">LEGE 07157</strain>
    </source>
</reference>
<dbReference type="Proteomes" id="UP000654482">
    <property type="component" value="Unassembled WGS sequence"/>
</dbReference>
<dbReference type="EMBL" id="JADEWZ010000006">
    <property type="protein sequence ID" value="MBE9115315.1"/>
    <property type="molecule type" value="Genomic_DNA"/>
</dbReference>
<name>A0A8J7B8D0_9CYAN</name>
<proteinExistence type="predicted"/>
<protein>
    <submittedName>
        <fullName evidence="1">Uncharacterized protein</fullName>
    </submittedName>
</protein>
<organism evidence="1 2">
    <name type="scientific">Lusitaniella coriacea LEGE 07157</name>
    <dbReference type="NCBI Taxonomy" id="945747"/>
    <lineage>
        <taxon>Bacteria</taxon>
        <taxon>Bacillati</taxon>
        <taxon>Cyanobacteriota</taxon>
        <taxon>Cyanophyceae</taxon>
        <taxon>Spirulinales</taxon>
        <taxon>Lusitaniellaceae</taxon>
        <taxon>Lusitaniella</taxon>
    </lineage>
</organism>
<keyword evidence="2" id="KW-1185">Reference proteome</keyword>
<sequence>MKLQHCRGCNHYKLNGRRGGTCQLLEVQVKGNWKACSLSVQPFRSSSCAARSEPVLAG</sequence>
<gene>
    <name evidence="1" type="ORF">IQ249_05320</name>
</gene>
<dbReference type="RefSeq" id="WP_194028408.1">
    <property type="nucleotide sequence ID" value="NZ_JADEWZ010000006.1"/>
</dbReference>
<evidence type="ECO:0000313" key="1">
    <source>
        <dbReference type="EMBL" id="MBE9115315.1"/>
    </source>
</evidence>
<comment type="caution">
    <text evidence="1">The sequence shown here is derived from an EMBL/GenBank/DDBJ whole genome shotgun (WGS) entry which is preliminary data.</text>
</comment>
<evidence type="ECO:0000313" key="2">
    <source>
        <dbReference type="Proteomes" id="UP000654482"/>
    </source>
</evidence>
<dbReference type="AlphaFoldDB" id="A0A8J7B8D0"/>
<accession>A0A8J7B8D0</accession>